<dbReference type="CDD" id="cd24015">
    <property type="entry name" value="ASKHA_NBD_PanK-III"/>
    <property type="match status" value="1"/>
</dbReference>
<comment type="cofactor">
    <cofactor evidence="16">
        <name>NH4(+)</name>
        <dbReference type="ChEBI" id="CHEBI:28938"/>
    </cofactor>
    <cofactor evidence="16">
        <name>K(+)</name>
        <dbReference type="ChEBI" id="CHEBI:29103"/>
    </cofactor>
    <text evidence="16">A monovalent cation. Ammonium or potassium.</text>
</comment>
<comment type="catalytic activity">
    <reaction evidence="1 16">
        <text>(R)-pantothenate + ATP = (R)-4'-phosphopantothenate + ADP + H(+)</text>
        <dbReference type="Rhea" id="RHEA:16373"/>
        <dbReference type="ChEBI" id="CHEBI:10986"/>
        <dbReference type="ChEBI" id="CHEBI:15378"/>
        <dbReference type="ChEBI" id="CHEBI:29032"/>
        <dbReference type="ChEBI" id="CHEBI:30616"/>
        <dbReference type="ChEBI" id="CHEBI:456216"/>
        <dbReference type="EC" id="2.7.1.33"/>
    </reaction>
</comment>
<comment type="caution">
    <text evidence="17">The sequence shown here is derived from an EMBL/GenBank/DDBJ whole genome shotgun (WGS) entry which is preliminary data.</text>
</comment>
<dbReference type="GO" id="GO:0005524">
    <property type="term" value="F:ATP binding"/>
    <property type="evidence" value="ECO:0007669"/>
    <property type="project" value="UniProtKB-UniRule"/>
</dbReference>
<comment type="subcellular location">
    <subcellularLocation>
        <location evidence="3 16">Cytoplasm</location>
    </subcellularLocation>
</comment>
<evidence type="ECO:0000256" key="7">
    <source>
        <dbReference type="ARBA" id="ARBA00022490"/>
    </source>
</evidence>
<evidence type="ECO:0000313" key="18">
    <source>
        <dbReference type="Proteomes" id="UP000462362"/>
    </source>
</evidence>
<evidence type="ECO:0000256" key="4">
    <source>
        <dbReference type="ARBA" id="ARBA00005225"/>
    </source>
</evidence>
<dbReference type="HAMAP" id="MF_01274">
    <property type="entry name" value="Pantothen_kinase_3"/>
    <property type="match status" value="1"/>
</dbReference>
<comment type="similarity">
    <text evidence="14 16">Belongs to the type III pantothenate kinase family.</text>
</comment>
<dbReference type="Proteomes" id="UP000462362">
    <property type="component" value="Unassembled WGS sequence"/>
</dbReference>
<name>A0A6I3S023_9BURK</name>
<comment type="pathway">
    <text evidence="4 16">Cofactor biosynthesis; coenzyme A biosynthesis; CoA from (R)-pantothenate: step 1/5.</text>
</comment>
<keyword evidence="7 16" id="KW-0963">Cytoplasm</keyword>
<evidence type="ECO:0000256" key="9">
    <source>
        <dbReference type="ARBA" id="ARBA00022741"/>
    </source>
</evidence>
<dbReference type="EMBL" id="WNCL01000019">
    <property type="protein sequence ID" value="MTU43442.1"/>
    <property type="molecule type" value="Genomic_DNA"/>
</dbReference>
<feature type="active site" description="Proton acceptor" evidence="16">
    <location>
        <position position="104"/>
    </location>
</feature>
<keyword evidence="13 16" id="KW-0173">Coenzyme A biosynthesis</keyword>
<dbReference type="GeneID" id="43350049"/>
<organism evidence="17 18">
    <name type="scientific">Parasutterella excrementihominis</name>
    <dbReference type="NCBI Taxonomy" id="487175"/>
    <lineage>
        <taxon>Bacteria</taxon>
        <taxon>Pseudomonadati</taxon>
        <taxon>Pseudomonadota</taxon>
        <taxon>Betaproteobacteria</taxon>
        <taxon>Burkholderiales</taxon>
        <taxon>Sutterellaceae</taxon>
        <taxon>Parasutterella</taxon>
    </lineage>
</organism>
<keyword evidence="10 16" id="KW-0418">Kinase</keyword>
<dbReference type="EC" id="2.7.1.33" evidence="6 16"/>
<dbReference type="GO" id="GO:0005737">
    <property type="term" value="C:cytoplasm"/>
    <property type="evidence" value="ECO:0007669"/>
    <property type="project" value="UniProtKB-SubCell"/>
</dbReference>
<keyword evidence="9 16" id="KW-0547">Nucleotide-binding</keyword>
<gene>
    <name evidence="16" type="primary">coaX</name>
    <name evidence="17" type="ORF">GMD42_07365</name>
</gene>
<comment type="subunit">
    <text evidence="5 16">Homodimer.</text>
</comment>
<dbReference type="PANTHER" id="PTHR34265">
    <property type="entry name" value="TYPE III PANTOTHENATE KINASE"/>
    <property type="match status" value="1"/>
</dbReference>
<evidence type="ECO:0000256" key="2">
    <source>
        <dbReference type="ARBA" id="ARBA00001958"/>
    </source>
</evidence>
<evidence type="ECO:0000256" key="13">
    <source>
        <dbReference type="ARBA" id="ARBA00022993"/>
    </source>
</evidence>
<feature type="binding site" evidence="16">
    <location>
        <begin position="102"/>
        <end position="105"/>
    </location>
    <ligand>
        <name>substrate</name>
    </ligand>
</feature>
<dbReference type="InterPro" id="IPR043129">
    <property type="entry name" value="ATPase_NBD"/>
</dbReference>
<evidence type="ECO:0000256" key="3">
    <source>
        <dbReference type="ARBA" id="ARBA00004496"/>
    </source>
</evidence>
<evidence type="ECO:0000256" key="5">
    <source>
        <dbReference type="ARBA" id="ARBA00011738"/>
    </source>
</evidence>
<dbReference type="Pfam" id="PF03309">
    <property type="entry name" value="Pan_kinase"/>
    <property type="match status" value="1"/>
</dbReference>
<proteinExistence type="inferred from homology"/>
<dbReference type="SUPFAM" id="SSF53067">
    <property type="entry name" value="Actin-like ATPase domain"/>
    <property type="match status" value="2"/>
</dbReference>
<dbReference type="AlphaFoldDB" id="A0A6I3S023"/>
<reference evidence="17 18" key="1">
    <citation type="journal article" date="2019" name="Nat. Med.">
        <title>A library of human gut bacterial isolates paired with longitudinal multiomics data enables mechanistic microbiome research.</title>
        <authorList>
            <person name="Poyet M."/>
            <person name="Groussin M."/>
            <person name="Gibbons S.M."/>
            <person name="Avila-Pacheco J."/>
            <person name="Jiang X."/>
            <person name="Kearney S.M."/>
            <person name="Perrotta A.R."/>
            <person name="Berdy B."/>
            <person name="Zhao S."/>
            <person name="Lieberman T.D."/>
            <person name="Swanson P.K."/>
            <person name="Smith M."/>
            <person name="Roesemann S."/>
            <person name="Alexander J.E."/>
            <person name="Rich S.A."/>
            <person name="Livny J."/>
            <person name="Vlamakis H."/>
            <person name="Clish C."/>
            <person name="Bullock K."/>
            <person name="Deik A."/>
            <person name="Scott J."/>
            <person name="Pierce K.A."/>
            <person name="Xavier R.J."/>
            <person name="Alm E.J."/>
        </authorList>
    </citation>
    <scope>NUCLEOTIDE SEQUENCE [LARGE SCALE GENOMIC DNA]</scope>
    <source>
        <strain evidence="17 18">BIOML-A2</strain>
    </source>
</reference>
<dbReference type="InterPro" id="IPR004619">
    <property type="entry name" value="Type_III_PanK"/>
</dbReference>
<feature type="binding site" evidence="16">
    <location>
        <position position="181"/>
    </location>
    <ligand>
        <name>substrate</name>
    </ligand>
</feature>
<evidence type="ECO:0000256" key="10">
    <source>
        <dbReference type="ARBA" id="ARBA00022777"/>
    </source>
</evidence>
<dbReference type="RefSeq" id="WP_008810326.1">
    <property type="nucleotide sequence ID" value="NZ_CAJUON010000005.1"/>
</dbReference>
<feature type="binding site" evidence="16">
    <location>
        <position position="95"/>
    </location>
    <ligand>
        <name>substrate</name>
    </ligand>
</feature>
<evidence type="ECO:0000256" key="8">
    <source>
        <dbReference type="ARBA" id="ARBA00022679"/>
    </source>
</evidence>
<dbReference type="UniPathway" id="UPA00241">
    <property type="reaction ID" value="UER00352"/>
</dbReference>
<evidence type="ECO:0000256" key="14">
    <source>
        <dbReference type="ARBA" id="ARBA00038036"/>
    </source>
</evidence>
<feature type="binding site" evidence="16">
    <location>
        <position position="128"/>
    </location>
    <ligand>
        <name>ATP</name>
        <dbReference type="ChEBI" id="CHEBI:30616"/>
    </ligand>
</feature>
<evidence type="ECO:0000256" key="12">
    <source>
        <dbReference type="ARBA" id="ARBA00022958"/>
    </source>
</evidence>
<evidence type="ECO:0000313" key="17">
    <source>
        <dbReference type="EMBL" id="MTU43442.1"/>
    </source>
</evidence>
<dbReference type="GO" id="GO:0015937">
    <property type="term" value="P:coenzyme A biosynthetic process"/>
    <property type="evidence" value="ECO:0007669"/>
    <property type="project" value="UniProtKB-UniRule"/>
</dbReference>
<keyword evidence="11 16" id="KW-0067">ATP-binding</keyword>
<evidence type="ECO:0000256" key="15">
    <source>
        <dbReference type="ARBA" id="ARBA00040883"/>
    </source>
</evidence>
<comment type="caution">
    <text evidence="16">Lacks conserved residue(s) required for the propagation of feature annotation.</text>
</comment>
<comment type="cofactor">
    <cofactor evidence="2">
        <name>K(+)</name>
        <dbReference type="ChEBI" id="CHEBI:29103"/>
    </cofactor>
</comment>
<evidence type="ECO:0000256" key="11">
    <source>
        <dbReference type="ARBA" id="ARBA00022840"/>
    </source>
</evidence>
<evidence type="ECO:0000256" key="16">
    <source>
        <dbReference type="HAMAP-Rule" id="MF_01274"/>
    </source>
</evidence>
<comment type="function">
    <text evidence="16">Catalyzes the phosphorylation of pantothenate (Pan), the first step in CoA biosynthesis.</text>
</comment>
<evidence type="ECO:0000256" key="1">
    <source>
        <dbReference type="ARBA" id="ARBA00001206"/>
    </source>
</evidence>
<dbReference type="GO" id="GO:0004594">
    <property type="term" value="F:pantothenate kinase activity"/>
    <property type="evidence" value="ECO:0007669"/>
    <property type="project" value="UniProtKB-UniRule"/>
</dbReference>
<dbReference type="Gene3D" id="3.30.420.40">
    <property type="match status" value="2"/>
</dbReference>
<accession>A0A6I3S023</accession>
<dbReference type="PANTHER" id="PTHR34265:SF1">
    <property type="entry name" value="TYPE III PANTOTHENATE KINASE"/>
    <property type="match status" value="1"/>
</dbReference>
<protein>
    <recommendedName>
        <fullName evidence="15 16">Type III pantothenate kinase</fullName>
        <ecNumber evidence="6 16">2.7.1.33</ecNumber>
    </recommendedName>
    <alternativeName>
        <fullName evidence="16">PanK-III</fullName>
    </alternativeName>
    <alternativeName>
        <fullName evidence="16">Pantothenic acid kinase</fullName>
    </alternativeName>
</protein>
<keyword evidence="12 16" id="KW-0630">Potassium</keyword>
<dbReference type="NCBIfam" id="TIGR00671">
    <property type="entry name" value="baf"/>
    <property type="match status" value="1"/>
</dbReference>
<keyword evidence="8 16" id="KW-0808">Transferase</keyword>
<evidence type="ECO:0000256" key="6">
    <source>
        <dbReference type="ARBA" id="ARBA00012102"/>
    </source>
</evidence>
<sequence length="258" mass="28444">MTNILVDIGNSALKWSSLENMEKPRAYLHDSKTQLSSVLVSDLSRLPFEEAWACSVAQQPLAAQFEELVNCKGGKVHWLRAEEKFEGPLTMINEYDSPSRLGADRWFAALGAASQYFGNSIVLVQFGTATTVDEINFERDRYVFLGGRIAPGIDVMFKSLQERIPALNVSSGELVDFPKNTEDAVTTGIIECQIGLIKNAIEKLKKKSDHAPVIVVLTGGGIESYEALHQCAVDHMPRAHINTNLVLKGLALEAQNKR</sequence>
<feature type="binding site" evidence="16">
    <location>
        <begin position="7"/>
        <end position="14"/>
    </location>
    <ligand>
        <name>ATP</name>
        <dbReference type="ChEBI" id="CHEBI:30616"/>
    </ligand>
</feature>